<sequence>MCQRKLLSSHKRSAGIARTYPPTDLEWRSNRKKSRMALEARFPDGKLGMGEVDSWTTGEEFAARLLEERGITEASGWTVALTEDDSVTDMPGMEYVLDLIGERELPPAFPRGFCSYIHSGNQQERRSSAPVLLPGMDVTDGAPVEESPVVARRTRSPPPLTRKLSREALEAHDQVMGTAEKTGDDGMGLSRTSALNNRYFDDKSKSRSLDNLLDGPPDMQILGLSGSRLNDRYHSVERLTEQRALFSVRGTQDLDHLESVSQRGAAKSLSGSRTWNKYDLLEERNGDDETKTEYSRISNRYIKGSHAGRRGYPGSHHSSRAYIEREYLKSSAMSDTSEAPSLASHVRRVRVPSQASDVDQFVDDLFMPVLNTQLDELSDARSLAASIKGGGMMPSHEDDPDLNESVVLARTRQGSFRRQSLLNVLQDIDLNESLTALTTGPMLLEALKGGGQGAAEVETATHPATSAPGFFPNTSTAGIPSSPPPYMPGSTMPLYSSGGLYMFLN</sequence>
<keyword evidence="3" id="KW-1185">Reference proteome</keyword>
<evidence type="ECO:0000256" key="1">
    <source>
        <dbReference type="SAM" id="MobiDB-lite"/>
    </source>
</evidence>
<name>A0AAN8ZV67_HALRR</name>
<evidence type="ECO:0000313" key="2">
    <source>
        <dbReference type="EMBL" id="KAK7069816.1"/>
    </source>
</evidence>
<feature type="region of interest" description="Disordered" evidence="1">
    <location>
        <begin position="134"/>
        <end position="161"/>
    </location>
</feature>
<protein>
    <submittedName>
        <fullName evidence="2">TRAFAC class myosin-kinesin ATPase superfamily</fullName>
    </submittedName>
</protein>
<proteinExistence type="predicted"/>
<dbReference type="Gene3D" id="3.10.20.90">
    <property type="entry name" value="Phosphatidylinositol 3-kinase Catalytic Subunit, Chain A, domain 1"/>
    <property type="match status" value="1"/>
</dbReference>
<gene>
    <name evidence="2" type="primary">Myo15_2</name>
    <name evidence="2" type="ORF">SK128_026613</name>
</gene>
<dbReference type="PANTHER" id="PTHR22692:SF26">
    <property type="entry name" value="SH3 DOMAIN-CONTAINING PROTEIN"/>
    <property type="match status" value="1"/>
</dbReference>
<dbReference type="InterPro" id="IPR051567">
    <property type="entry name" value="Unconventional_Myosin_ATPase"/>
</dbReference>
<organism evidence="2 3">
    <name type="scientific">Halocaridina rubra</name>
    <name type="common">Hawaiian red shrimp</name>
    <dbReference type="NCBI Taxonomy" id="373956"/>
    <lineage>
        <taxon>Eukaryota</taxon>
        <taxon>Metazoa</taxon>
        <taxon>Ecdysozoa</taxon>
        <taxon>Arthropoda</taxon>
        <taxon>Crustacea</taxon>
        <taxon>Multicrustacea</taxon>
        <taxon>Malacostraca</taxon>
        <taxon>Eumalacostraca</taxon>
        <taxon>Eucarida</taxon>
        <taxon>Decapoda</taxon>
        <taxon>Pleocyemata</taxon>
        <taxon>Caridea</taxon>
        <taxon>Atyoidea</taxon>
        <taxon>Atyidae</taxon>
        <taxon>Halocaridina</taxon>
    </lineage>
</organism>
<dbReference type="EMBL" id="JAXCGZ010015806">
    <property type="protein sequence ID" value="KAK7069816.1"/>
    <property type="molecule type" value="Genomic_DNA"/>
</dbReference>
<reference evidence="2 3" key="1">
    <citation type="submission" date="2023-11" db="EMBL/GenBank/DDBJ databases">
        <title>Halocaridina rubra genome assembly.</title>
        <authorList>
            <person name="Smith C."/>
        </authorList>
    </citation>
    <scope>NUCLEOTIDE SEQUENCE [LARGE SCALE GENOMIC DNA]</scope>
    <source>
        <strain evidence="2">EP-1</strain>
        <tissue evidence="2">Whole</tissue>
    </source>
</reference>
<evidence type="ECO:0000313" key="3">
    <source>
        <dbReference type="Proteomes" id="UP001381693"/>
    </source>
</evidence>
<comment type="caution">
    <text evidence="2">The sequence shown here is derived from an EMBL/GenBank/DDBJ whole genome shotgun (WGS) entry which is preliminary data.</text>
</comment>
<dbReference type="PANTHER" id="PTHR22692">
    <property type="entry name" value="MYOSIN VII, XV"/>
    <property type="match status" value="1"/>
</dbReference>
<accession>A0AAN8ZV67</accession>
<dbReference type="AlphaFoldDB" id="A0AAN8ZV67"/>
<dbReference type="Proteomes" id="UP001381693">
    <property type="component" value="Unassembled WGS sequence"/>
</dbReference>